<dbReference type="GeneID" id="77845126"/>
<gene>
    <name evidence="3" type="ORF">CFN03_04035</name>
    <name evidence="2" type="ORF">F7P68_0007455</name>
    <name evidence="1" type="ORF">SN16_06110</name>
</gene>
<accession>A0A0C2HNR4</accession>
<evidence type="ECO:0000313" key="2">
    <source>
        <dbReference type="EMBL" id="MDB0580364.1"/>
    </source>
</evidence>
<evidence type="ECO:0000313" key="1">
    <source>
        <dbReference type="EMBL" id="KIH71126.1"/>
    </source>
</evidence>
<dbReference type="PANTHER" id="PTHR38448">
    <property type="entry name" value="REGULATORY PROTEIN YLBF-RELATED"/>
    <property type="match status" value="1"/>
</dbReference>
<evidence type="ECO:0000313" key="4">
    <source>
        <dbReference type="Proteomes" id="UP000031546"/>
    </source>
</evidence>
<organism evidence="1 4">
    <name type="scientific">Salinicoccus roseus</name>
    <dbReference type="NCBI Taxonomy" id="45670"/>
    <lineage>
        <taxon>Bacteria</taxon>
        <taxon>Bacillati</taxon>
        <taxon>Bacillota</taxon>
        <taxon>Bacilli</taxon>
        <taxon>Bacillales</taxon>
        <taxon>Staphylococcaceae</taxon>
        <taxon>Salinicoccus</taxon>
    </lineage>
</organism>
<dbReference type="EMBL" id="JABEVU030000001">
    <property type="protein sequence ID" value="MDB0580364.1"/>
    <property type="molecule type" value="Genomic_DNA"/>
</dbReference>
<name>A0A0C2HNR4_9STAP</name>
<comment type="caution">
    <text evidence="1">The sequence shown here is derived from an EMBL/GenBank/DDBJ whole genome shotgun (WGS) entry which is preliminary data.</text>
</comment>
<evidence type="ECO:0000313" key="5">
    <source>
        <dbReference type="Proteomes" id="UP000216682"/>
    </source>
</evidence>
<keyword evidence="6" id="KW-1185">Reference proteome</keyword>
<evidence type="ECO:0000313" key="3">
    <source>
        <dbReference type="EMBL" id="OZT78458.1"/>
    </source>
</evidence>
<dbReference type="InterPro" id="IPR023378">
    <property type="entry name" value="YheA/YmcA-like_dom_sf"/>
</dbReference>
<protein>
    <submittedName>
        <fullName evidence="2">YlbF family regulator</fullName>
    </submittedName>
</protein>
<dbReference type="Proteomes" id="UP000527860">
    <property type="component" value="Unassembled WGS sequence"/>
</dbReference>
<dbReference type="OrthoDB" id="2157513at2"/>
<dbReference type="Proteomes" id="UP000216682">
    <property type="component" value="Unassembled WGS sequence"/>
</dbReference>
<dbReference type="PANTHER" id="PTHR38448:SF2">
    <property type="entry name" value="REGULATORY PROTEIN YLBF"/>
    <property type="match status" value="1"/>
</dbReference>
<dbReference type="STRING" id="45670.SN16_06110"/>
<dbReference type="Pfam" id="PF06133">
    <property type="entry name" value="Com_YlbF"/>
    <property type="match status" value="1"/>
</dbReference>
<evidence type="ECO:0000313" key="6">
    <source>
        <dbReference type="Proteomes" id="UP000527860"/>
    </source>
</evidence>
<proteinExistence type="predicted"/>
<reference evidence="2" key="4">
    <citation type="submission" date="2022-12" db="EMBL/GenBank/DDBJ databases">
        <title>Genome analysis and biological profiling of marine Salinicoccus roseus MOSEL-ME25.</title>
        <authorList>
            <person name="Mirza F.T."/>
            <person name="Xie Y."/>
            <person name="Shinwari Z.K."/>
        </authorList>
    </citation>
    <scope>NUCLEOTIDE SEQUENCE</scope>
    <source>
        <strain evidence="2">MOSEL-ME25</strain>
    </source>
</reference>
<dbReference type="InterPro" id="IPR052767">
    <property type="entry name" value="Bact_com_dev_regulator"/>
</dbReference>
<dbReference type="SUPFAM" id="SSF158622">
    <property type="entry name" value="YheA/YmcA-like"/>
    <property type="match status" value="1"/>
</dbReference>
<reference evidence="2" key="3">
    <citation type="submission" date="2020-04" db="EMBL/GenBank/DDBJ databases">
        <authorList>
            <person name="Tanveer F."/>
            <person name="Xie Y."/>
            <person name="Shinwari Z.K."/>
        </authorList>
    </citation>
    <scope>NUCLEOTIDE SEQUENCE</scope>
    <source>
        <strain evidence="2">MOSEL-ME25</strain>
    </source>
</reference>
<reference evidence="1 4" key="1">
    <citation type="submission" date="2015-01" db="EMBL/GenBank/DDBJ databases">
        <title>Genome sequences of high lactate-tolerant strain Salinicoccus roseus W12 with industrial interest.</title>
        <authorList>
            <person name="Wang H."/>
            <person name="Yu B."/>
        </authorList>
    </citation>
    <scope>NUCLEOTIDE SEQUENCE [LARGE SCALE GENOMIC DNA]</scope>
    <source>
        <strain evidence="1 4">W12</strain>
    </source>
</reference>
<dbReference type="AlphaFoldDB" id="A0A0C2HNR4"/>
<dbReference type="EMBL" id="NPEZ01000001">
    <property type="protein sequence ID" value="OZT78458.1"/>
    <property type="molecule type" value="Genomic_DNA"/>
</dbReference>
<dbReference type="Gene3D" id="1.20.1500.10">
    <property type="entry name" value="YheA/YmcA-like"/>
    <property type="match status" value="1"/>
</dbReference>
<dbReference type="InterPro" id="IPR010368">
    <property type="entry name" value="Com_YlbF"/>
</dbReference>
<dbReference type="Proteomes" id="UP000031546">
    <property type="component" value="Unassembled WGS sequence"/>
</dbReference>
<reference evidence="3 5" key="2">
    <citation type="submission" date="2017-07" db="EMBL/GenBank/DDBJ databases">
        <title>Shotgun whole genome sequences of three halophilic bacterial isolates.</title>
        <authorList>
            <person name="Pozzo T."/>
            <person name="Higdon S.M."/>
            <person name="Quillaguaman J."/>
        </authorList>
    </citation>
    <scope>NUCLEOTIDE SEQUENCE [LARGE SCALE GENOMIC DNA]</scope>
    <source>
        <strain evidence="3 5">BU-1</strain>
    </source>
</reference>
<dbReference type="EMBL" id="JXII01000004">
    <property type="protein sequence ID" value="KIH71126.1"/>
    <property type="molecule type" value="Genomic_DNA"/>
</dbReference>
<dbReference type="RefSeq" id="WP_040105722.1">
    <property type="nucleotide sequence ID" value="NZ_BMCA01000001.1"/>
</dbReference>
<sequence>MVTETELEILDQIDALNEKIRQTEAYRHYCKYRTLLEQDEEVAGLIDQFTRLKMDFEEVQRFGKYHPDFSTKRREINQFKKKLDMHPVIMEYRRAEYQLQEMLDEVLYHVSISVSSHVNVVSSNPFFSVSSDSGGCATGGSCGCQSAG</sequence>